<keyword evidence="4" id="KW-1185">Reference proteome</keyword>
<proteinExistence type="predicted"/>
<keyword evidence="1" id="KW-0472">Membrane</keyword>
<name>D0L988_GORB4</name>
<evidence type="ECO:0000313" key="4">
    <source>
        <dbReference type="Proteomes" id="UP000001219"/>
    </source>
</evidence>
<evidence type="ECO:0000259" key="2">
    <source>
        <dbReference type="Pfam" id="PF14258"/>
    </source>
</evidence>
<feature type="domain" description="DUF4350" evidence="2">
    <location>
        <begin position="60"/>
        <end position="232"/>
    </location>
</feature>
<reference evidence="4" key="1">
    <citation type="submission" date="2009-10" db="EMBL/GenBank/DDBJ databases">
        <title>The complete chromosome of Gordonia bronchialis DSM 43247.</title>
        <authorList>
            <consortium name="US DOE Joint Genome Institute (JGI-PGF)"/>
            <person name="Lucas S."/>
            <person name="Copeland A."/>
            <person name="Lapidus A."/>
            <person name="Glavina del Rio T."/>
            <person name="Dalin E."/>
            <person name="Tice H."/>
            <person name="Bruce D."/>
            <person name="Goodwin L."/>
            <person name="Pitluck S."/>
            <person name="Kyrpides N."/>
            <person name="Mavromatis K."/>
            <person name="Ivanova N."/>
            <person name="Ovchinnikova G."/>
            <person name="Saunders E."/>
            <person name="Brettin T."/>
            <person name="Detter J.C."/>
            <person name="Han C."/>
            <person name="Larimer F."/>
            <person name="Land M."/>
            <person name="Hauser L."/>
            <person name="Markowitz V."/>
            <person name="Cheng J.-F."/>
            <person name="Hugenholtz P."/>
            <person name="Woyke T."/>
            <person name="Wu D."/>
            <person name="Jando M."/>
            <person name="Schneider S."/>
            <person name="Goeker M."/>
            <person name="Klenk H.-P."/>
            <person name="Eisen J.A."/>
        </authorList>
    </citation>
    <scope>NUCLEOTIDE SEQUENCE [LARGE SCALE GENOMIC DNA]</scope>
    <source>
        <strain evidence="4">ATCC 25592 / DSM 43247 / BCRC 13721 / JCM 3198 / KCTC 3076 / NBRC 16047 / NCTC 10667</strain>
    </source>
</reference>
<sequence>MSAPVVAPPAAPPHAPRSSRRWIGWTILGVVVGVILIALLLLAIGLAGRPDQSAGDPLDPANPGPVGTKALVSVIDDHGVDVEITRGIDALDDADRPGPDTTVVISNADTLTSDTAAHVLDRVRNARRLIVVGSSGPGLDSLGLPVTTGLLPADGQPMQAGCDVPGIAPTDQVSGVEHSYVATGPGAVGCFVQQGQAGIVVLPPTPGRPETMVMSGEMLSNEHLGLDDNAGVSISTIASTDKVLWYVARYEKLPKKEGQTPDIPRALGPLIALSVFVVLAVMLWRGRRFGPLVSEPLPAVVKAIETTAARARMYRRARAGSRAAATLRIQTLSSLAGYLGLPYDPAAALAALAQPGHVRDTATPATVAEPTVGAIVEAVAAATGRDPMQVSALLVGPLPTYDDDLVVFITELTALEKEVHRTP</sequence>
<dbReference type="RefSeq" id="WP_012836404.1">
    <property type="nucleotide sequence ID" value="NC_013441.1"/>
</dbReference>
<dbReference type="eggNOG" id="ENOG502ZY4N">
    <property type="taxonomic scope" value="Bacteria"/>
</dbReference>
<dbReference type="SUPFAM" id="SSF159713">
    <property type="entry name" value="Dhaf3308-like"/>
    <property type="match status" value="1"/>
</dbReference>
<evidence type="ECO:0000256" key="1">
    <source>
        <dbReference type="SAM" id="Phobius"/>
    </source>
</evidence>
<dbReference type="InterPro" id="IPR025646">
    <property type="entry name" value="DUF4350"/>
</dbReference>
<dbReference type="OrthoDB" id="5241668at2"/>
<dbReference type="Proteomes" id="UP000001219">
    <property type="component" value="Chromosome"/>
</dbReference>
<dbReference type="Pfam" id="PF14258">
    <property type="entry name" value="DUF4350"/>
    <property type="match status" value="1"/>
</dbReference>
<keyword evidence="1" id="KW-0812">Transmembrane</keyword>
<dbReference type="EMBL" id="CP001802">
    <property type="protein sequence ID" value="ACY23933.1"/>
    <property type="molecule type" value="Genomic_DNA"/>
</dbReference>
<dbReference type="STRING" id="526226.Gbro_4820"/>
<reference evidence="3 4" key="2">
    <citation type="journal article" date="2010" name="Stand. Genomic Sci.">
        <title>Complete genome sequence of Gordonia bronchialis type strain (3410).</title>
        <authorList>
            <person name="Ivanova N."/>
            <person name="Sikorski J."/>
            <person name="Jando M."/>
            <person name="Lapidus A."/>
            <person name="Nolan M."/>
            <person name="Lucas S."/>
            <person name="Del Rio T.G."/>
            <person name="Tice H."/>
            <person name="Copeland A."/>
            <person name="Cheng J.F."/>
            <person name="Chen F."/>
            <person name="Bruce D."/>
            <person name="Goodwin L."/>
            <person name="Pitluck S."/>
            <person name="Mavromatis K."/>
            <person name="Ovchinnikova G."/>
            <person name="Pati A."/>
            <person name="Chen A."/>
            <person name="Palaniappan K."/>
            <person name="Land M."/>
            <person name="Hauser L."/>
            <person name="Chang Y.J."/>
            <person name="Jeffries C.D."/>
            <person name="Chain P."/>
            <person name="Saunders E."/>
            <person name="Han C."/>
            <person name="Detter J.C."/>
            <person name="Brettin T."/>
            <person name="Rohde M."/>
            <person name="Goker M."/>
            <person name="Bristow J."/>
            <person name="Eisen J.A."/>
            <person name="Markowitz V."/>
            <person name="Hugenholtz P."/>
            <person name="Klenk H.P."/>
            <person name="Kyrpides N.C."/>
        </authorList>
    </citation>
    <scope>NUCLEOTIDE SEQUENCE [LARGE SCALE GENOMIC DNA]</scope>
    <source>
        <strain evidence="4">ATCC 25592 / DSM 43247 / BCRC 13721 / JCM 3198 / KCTC 3076 / NBRC 16047 / NCTC 10667</strain>
    </source>
</reference>
<dbReference type="KEGG" id="gbr:Gbro_4820"/>
<evidence type="ECO:0000313" key="3">
    <source>
        <dbReference type="EMBL" id="ACY23933.1"/>
    </source>
</evidence>
<keyword evidence="1" id="KW-1133">Transmembrane helix</keyword>
<dbReference type="AlphaFoldDB" id="D0L988"/>
<gene>
    <name evidence="3" type="ordered locus">Gbro_4820</name>
</gene>
<accession>D0L988</accession>
<protein>
    <recommendedName>
        <fullName evidence="2">DUF4350 domain-containing protein</fullName>
    </recommendedName>
</protein>
<feature type="transmembrane region" description="Helical" evidence="1">
    <location>
        <begin position="266"/>
        <end position="284"/>
    </location>
</feature>
<organism evidence="3 4">
    <name type="scientific">Gordonia bronchialis (strain ATCC 25592 / DSM 43247 / BCRC 13721 / JCM 3198 / KCTC 3076 / NBRC 16047 / NCTC 10667)</name>
    <name type="common">Rhodococcus bronchialis</name>
    <dbReference type="NCBI Taxonomy" id="526226"/>
    <lineage>
        <taxon>Bacteria</taxon>
        <taxon>Bacillati</taxon>
        <taxon>Actinomycetota</taxon>
        <taxon>Actinomycetes</taxon>
        <taxon>Mycobacteriales</taxon>
        <taxon>Gordoniaceae</taxon>
        <taxon>Gordonia</taxon>
    </lineage>
</organism>
<dbReference type="HOGENOM" id="CLU_037015_0_0_11"/>
<feature type="transmembrane region" description="Helical" evidence="1">
    <location>
        <begin position="22"/>
        <end position="47"/>
    </location>
</feature>